<dbReference type="STRING" id="471514.AN477_01925"/>
<gene>
    <name evidence="1" type="ORF">AN477_01925</name>
</gene>
<dbReference type="PATRIC" id="fig|471514.4.peg.393"/>
<comment type="caution">
    <text evidence="1">The sequence shown here is derived from an EMBL/GenBank/DDBJ whole genome shotgun (WGS) entry which is preliminary data.</text>
</comment>
<dbReference type="RefSeq" id="WP_054967481.1">
    <property type="nucleotide sequence ID" value="NZ_LJCO01000008.1"/>
</dbReference>
<accession>A0A0P9CS86</accession>
<dbReference type="AlphaFoldDB" id="A0A0P9CS86"/>
<dbReference type="OrthoDB" id="2375610at2"/>
<evidence type="ECO:0000313" key="1">
    <source>
        <dbReference type="EMBL" id="KPV45687.1"/>
    </source>
</evidence>
<evidence type="ECO:0000313" key="2">
    <source>
        <dbReference type="Proteomes" id="UP000050482"/>
    </source>
</evidence>
<reference evidence="1 2" key="1">
    <citation type="submission" date="2015-09" db="EMBL/GenBank/DDBJ databases">
        <title>Draft genome sequence of Alicyclobacillus ferrooxydans DSM 22381.</title>
        <authorList>
            <person name="Hemp J."/>
        </authorList>
    </citation>
    <scope>NUCLEOTIDE SEQUENCE [LARGE SCALE GENOMIC DNA]</scope>
    <source>
        <strain evidence="1 2">TC-34</strain>
    </source>
</reference>
<name>A0A0P9CS86_9BACL</name>
<protein>
    <submittedName>
        <fullName evidence="1">Uncharacterized protein</fullName>
    </submittedName>
</protein>
<keyword evidence="2" id="KW-1185">Reference proteome</keyword>
<proteinExistence type="predicted"/>
<organism evidence="1 2">
    <name type="scientific">Alicyclobacillus ferrooxydans</name>
    <dbReference type="NCBI Taxonomy" id="471514"/>
    <lineage>
        <taxon>Bacteria</taxon>
        <taxon>Bacillati</taxon>
        <taxon>Bacillota</taxon>
        <taxon>Bacilli</taxon>
        <taxon>Bacillales</taxon>
        <taxon>Alicyclobacillaceae</taxon>
        <taxon>Alicyclobacillus</taxon>
    </lineage>
</organism>
<dbReference type="Proteomes" id="UP000050482">
    <property type="component" value="Unassembled WGS sequence"/>
</dbReference>
<sequence>MYNNSTKPQVITLHWDQLVSELESTPDQHKEGNALVEAACELLQRIQSEHLPATFILGLSDEVFRMASQLIDPTDEASAAVETAHFSIDDEAWDMTWHNCMRLTSLCDPSVAEVFI</sequence>
<dbReference type="EMBL" id="LJCO01000008">
    <property type="protein sequence ID" value="KPV45687.1"/>
    <property type="molecule type" value="Genomic_DNA"/>
</dbReference>